<feature type="compositionally biased region" description="Polar residues" evidence="1">
    <location>
        <begin position="453"/>
        <end position="466"/>
    </location>
</feature>
<feature type="compositionally biased region" description="Low complexity" evidence="1">
    <location>
        <begin position="387"/>
        <end position="402"/>
    </location>
</feature>
<gene>
    <name evidence="2" type="ORF">EV356DRAFT_23677</name>
</gene>
<sequence>MSSPLDRRASPFSQPATWKTNVNRAKTKRWVEAKSYAYDGDDWGEADEFDEFGGPSNEDPNAANRPTGFRQKGQAPQSPGPVTSDSYPQQSLNRTRSFEPGDERRALSGTNQPSANPPRPSVDTTVPPSRAPAQQTPNMTSRPYPTVVPPNQPRARRTDSLGWESASNASVGSSSADFQQRRDFSPSAMPPPLATRASPVPESGIGMRHPPRKSSLSQQSPVQATSPSAQPISVSSDRSMESGARQMSPTGGPDLDADSSGSKPLPFVRPADIYKRIEEERQKERASTDSERPSFDSLVQSPVGDAAGKTPRSRSSSESFSRSAARKPSFERANEGSPFASSRTPLETVQERKSVYEPVIPTDQGRTENNQVAPTETPQTIAQSVKPSATTPASAPSSSSASRPMLPQINPSSGFGDEIWSMTNDHQQTEPMQSLSPNFGQPEQPGTVESGGSEPSTGLQHQTSLGFRSVVHQAFDRRDDRSVPPTPSSSQDQSLSRDGSSVSRSNTDSTAGISPIMSRASSAAANNTRSHAIEARERSTPAIAEEPDGSSLYGSRRPSSGTIHGAQQIPRKPSPSHSRQTSSETAKGFVPGYRRDMDPPSSENSPARTPMLEENKQIAPSEAGELSTGTSEINSVDRWDSTQSNRQPSDFEAGASSRIVPENVSDIQHTPQSPISRAESPSKGRVRDLAGKFNDIQSSSNRSSTESLGLKESSQKEGYNPGVPGIASTTSGPPPEQYGSGNVSKPQAESVRPRLPGGWVSFAPSEISNSGPDDTQRPEVISWQAQGGVAPANTTSTPEPGERYSSESEVHEPYSTSAPVGASVEPESSTSVSNPLTAVAAAGSAIAASIAYATGSNSGSDENSEKNDESMSKQYAVGDIYVRPLAPDRTASSVATSPVPTPLPKDTPPATASQRDASYFAGPSTSSEPESAHVDHPTSLPTNTRHLRQDSENERLQTEIVRQLSPEAFAENADEDTPYVQEDKPEDLGQSVGTHEGRGMPRLAHKFSWENDEDTPDPSEPPAVSPLEEPDEEAEAAETGAHPSDTTPGPDVRKSLPEMPDSEFDEQITSLGATERPRLSDQNEIDSDSDDLERALQESTPVVDAAENEQQAPEAALDSTRPVSSGQGVRIPPFREILAMKVASDRVTTYNRTREQFANLETGLGEWVTSTLAANPEHAGLKSPETRAAASTSAANPTSRHMPSPSILKLGKLPTAGHSQQQSVSSNPGGEEDPSAMSSPTKPTQGSTGRVTSQQVQAKGKDLLKNAGVLGGKATTGAKGLFAKGRSRLQNRGSDKVDS</sequence>
<feature type="compositionally biased region" description="Basic and acidic residues" evidence="1">
    <location>
        <begin position="947"/>
        <end position="957"/>
    </location>
</feature>
<feature type="region of interest" description="Disordered" evidence="1">
    <location>
        <begin position="888"/>
        <end position="1129"/>
    </location>
</feature>
<feature type="compositionally biased region" description="Polar residues" evidence="1">
    <location>
        <begin position="575"/>
        <end position="585"/>
    </location>
</feature>
<evidence type="ECO:0000256" key="1">
    <source>
        <dbReference type="SAM" id="MobiDB-lite"/>
    </source>
</evidence>
<keyword evidence="3" id="KW-1185">Reference proteome</keyword>
<proteinExistence type="predicted"/>
<feature type="compositionally biased region" description="Polar residues" evidence="1">
    <location>
        <begin position="214"/>
        <end position="237"/>
    </location>
</feature>
<evidence type="ECO:0000313" key="3">
    <source>
        <dbReference type="Proteomes" id="UP000800092"/>
    </source>
</evidence>
<feature type="compositionally biased region" description="Basic and acidic residues" evidence="1">
    <location>
        <begin position="272"/>
        <end position="294"/>
    </location>
</feature>
<feature type="region of interest" description="Disordered" evidence="1">
    <location>
        <begin position="1175"/>
        <end position="1299"/>
    </location>
</feature>
<feature type="compositionally biased region" description="Basic and acidic residues" evidence="1">
    <location>
        <begin position="800"/>
        <end position="812"/>
    </location>
</feature>
<feature type="compositionally biased region" description="Low complexity" evidence="1">
    <location>
        <begin position="494"/>
        <end position="505"/>
    </location>
</feature>
<protein>
    <submittedName>
        <fullName evidence="2">Uncharacterized protein</fullName>
    </submittedName>
</protein>
<dbReference type="EMBL" id="ML991877">
    <property type="protein sequence ID" value="KAF2229058.1"/>
    <property type="molecule type" value="Genomic_DNA"/>
</dbReference>
<feature type="region of interest" description="Disordered" evidence="1">
    <location>
        <begin position="39"/>
        <end position="833"/>
    </location>
</feature>
<dbReference type="OrthoDB" id="5151921at2759"/>
<feature type="compositionally biased region" description="Polar residues" evidence="1">
    <location>
        <begin position="695"/>
        <end position="707"/>
    </location>
</feature>
<feature type="compositionally biased region" description="Low complexity" evidence="1">
    <location>
        <begin position="1186"/>
        <end position="1199"/>
    </location>
</feature>
<feature type="compositionally biased region" description="Low complexity" evidence="1">
    <location>
        <begin position="165"/>
        <end position="176"/>
    </location>
</feature>
<feature type="compositionally biased region" description="Low complexity" evidence="1">
    <location>
        <begin position="518"/>
        <end position="530"/>
    </location>
</feature>
<feature type="compositionally biased region" description="Polar residues" evidence="1">
    <location>
        <begin position="665"/>
        <end position="675"/>
    </location>
</feature>
<name>A0A6A6GU08_VIRVR</name>
<feature type="compositionally biased region" description="Polar residues" evidence="1">
    <location>
        <begin position="74"/>
        <end position="95"/>
    </location>
</feature>
<feature type="compositionally biased region" description="Polar residues" evidence="1">
    <location>
        <begin position="1236"/>
        <end position="1257"/>
    </location>
</feature>
<feature type="compositionally biased region" description="Polar residues" evidence="1">
    <location>
        <begin position="421"/>
        <end position="441"/>
    </location>
</feature>
<feature type="compositionally biased region" description="Polar residues" evidence="1">
    <location>
        <begin position="367"/>
        <end position="386"/>
    </location>
</feature>
<organism evidence="2 3">
    <name type="scientific">Viridothelium virens</name>
    <name type="common">Speckled blister lichen</name>
    <name type="synonym">Trypethelium virens</name>
    <dbReference type="NCBI Taxonomy" id="1048519"/>
    <lineage>
        <taxon>Eukaryota</taxon>
        <taxon>Fungi</taxon>
        <taxon>Dikarya</taxon>
        <taxon>Ascomycota</taxon>
        <taxon>Pezizomycotina</taxon>
        <taxon>Dothideomycetes</taxon>
        <taxon>Dothideomycetes incertae sedis</taxon>
        <taxon>Trypetheliales</taxon>
        <taxon>Trypetheliaceae</taxon>
        <taxon>Viridothelium</taxon>
    </lineage>
</organism>
<dbReference type="Proteomes" id="UP000800092">
    <property type="component" value="Unassembled WGS sequence"/>
</dbReference>
<feature type="compositionally biased region" description="Polar residues" evidence="1">
    <location>
        <begin position="122"/>
        <end position="143"/>
    </location>
</feature>
<evidence type="ECO:0000313" key="2">
    <source>
        <dbReference type="EMBL" id="KAF2229058.1"/>
    </source>
</evidence>
<feature type="compositionally biased region" description="Basic and acidic residues" evidence="1">
    <location>
        <begin position="96"/>
        <end position="106"/>
    </location>
</feature>
<feature type="region of interest" description="Disordered" evidence="1">
    <location>
        <begin position="854"/>
        <end position="875"/>
    </location>
</feature>
<reference evidence="2" key="1">
    <citation type="journal article" date="2020" name="Stud. Mycol.">
        <title>101 Dothideomycetes genomes: a test case for predicting lifestyles and emergence of pathogens.</title>
        <authorList>
            <person name="Haridas S."/>
            <person name="Albert R."/>
            <person name="Binder M."/>
            <person name="Bloem J."/>
            <person name="Labutti K."/>
            <person name="Salamov A."/>
            <person name="Andreopoulos B."/>
            <person name="Baker S."/>
            <person name="Barry K."/>
            <person name="Bills G."/>
            <person name="Bluhm B."/>
            <person name="Cannon C."/>
            <person name="Castanera R."/>
            <person name="Culley D."/>
            <person name="Daum C."/>
            <person name="Ezra D."/>
            <person name="Gonzalez J."/>
            <person name="Henrissat B."/>
            <person name="Kuo A."/>
            <person name="Liang C."/>
            <person name="Lipzen A."/>
            <person name="Lutzoni F."/>
            <person name="Magnuson J."/>
            <person name="Mondo S."/>
            <person name="Nolan M."/>
            <person name="Ohm R."/>
            <person name="Pangilinan J."/>
            <person name="Park H.-J."/>
            <person name="Ramirez L."/>
            <person name="Alfaro M."/>
            <person name="Sun H."/>
            <person name="Tritt A."/>
            <person name="Yoshinaga Y."/>
            <person name="Zwiers L.-H."/>
            <person name="Turgeon B."/>
            <person name="Goodwin S."/>
            <person name="Spatafora J."/>
            <person name="Crous P."/>
            <person name="Grigoriev I."/>
        </authorList>
    </citation>
    <scope>NUCLEOTIDE SEQUENCE</scope>
    <source>
        <strain evidence="2">Tuck. ex Michener</strain>
    </source>
</reference>
<feature type="compositionally biased region" description="Polar residues" evidence="1">
    <location>
        <begin position="1217"/>
        <end position="1228"/>
    </location>
</feature>
<feature type="compositionally biased region" description="Acidic residues" evidence="1">
    <location>
        <begin position="39"/>
        <end position="51"/>
    </location>
</feature>
<feature type="compositionally biased region" description="Low complexity" evidence="1">
    <location>
        <begin position="313"/>
        <end position="323"/>
    </location>
</feature>
<feature type="compositionally biased region" description="Basic and acidic residues" evidence="1">
    <location>
        <begin position="680"/>
        <end position="690"/>
    </location>
</feature>
<accession>A0A6A6GU08</accession>